<accession>A0A7S3G335</accession>
<keyword evidence="4 6" id="KW-0472">Membrane</keyword>
<feature type="compositionally biased region" description="Basic residues" evidence="5">
    <location>
        <begin position="255"/>
        <end position="265"/>
    </location>
</feature>
<evidence type="ECO:0000256" key="2">
    <source>
        <dbReference type="ARBA" id="ARBA00022692"/>
    </source>
</evidence>
<proteinExistence type="predicted"/>
<evidence type="ECO:0000256" key="1">
    <source>
        <dbReference type="ARBA" id="ARBA00004141"/>
    </source>
</evidence>
<evidence type="ECO:0000256" key="5">
    <source>
        <dbReference type="SAM" id="MobiDB-lite"/>
    </source>
</evidence>
<evidence type="ECO:0000256" key="6">
    <source>
        <dbReference type="SAM" id="Phobius"/>
    </source>
</evidence>
<feature type="compositionally biased region" description="Basic and acidic residues" evidence="5">
    <location>
        <begin position="239"/>
        <end position="254"/>
    </location>
</feature>
<gene>
    <name evidence="7" type="ORF">PBIL07802_LOCUS8602</name>
</gene>
<keyword evidence="2 6" id="KW-0812">Transmembrane</keyword>
<feature type="transmembrane region" description="Helical" evidence="6">
    <location>
        <begin position="181"/>
        <end position="202"/>
    </location>
</feature>
<evidence type="ECO:0000313" key="7">
    <source>
        <dbReference type="EMBL" id="CAE0246419.1"/>
    </source>
</evidence>
<comment type="subcellular location">
    <subcellularLocation>
        <location evidence="1">Membrane</location>
        <topology evidence="1">Multi-pass membrane protein</topology>
    </subcellularLocation>
</comment>
<dbReference type="GO" id="GO:0016020">
    <property type="term" value="C:membrane"/>
    <property type="evidence" value="ECO:0007669"/>
    <property type="project" value="UniProtKB-SubCell"/>
</dbReference>
<dbReference type="SUPFAM" id="SSF81338">
    <property type="entry name" value="Aquaporin-like"/>
    <property type="match status" value="1"/>
</dbReference>
<keyword evidence="3 6" id="KW-1133">Transmembrane helix</keyword>
<feature type="transmembrane region" description="Helical" evidence="6">
    <location>
        <begin position="84"/>
        <end position="103"/>
    </location>
</feature>
<evidence type="ECO:0000256" key="4">
    <source>
        <dbReference type="ARBA" id="ARBA00023136"/>
    </source>
</evidence>
<feature type="transmembrane region" description="Helical" evidence="6">
    <location>
        <begin position="214"/>
        <end position="236"/>
    </location>
</feature>
<feature type="transmembrane region" description="Helical" evidence="6">
    <location>
        <begin position="45"/>
        <end position="72"/>
    </location>
</feature>
<feature type="transmembrane region" description="Helical" evidence="6">
    <location>
        <begin position="150"/>
        <end position="169"/>
    </location>
</feature>
<dbReference type="InterPro" id="IPR023271">
    <property type="entry name" value="Aquaporin-like"/>
</dbReference>
<dbReference type="Gene3D" id="1.20.1080.10">
    <property type="entry name" value="Glycerol uptake facilitator protein"/>
    <property type="match status" value="1"/>
</dbReference>
<protein>
    <submittedName>
        <fullName evidence="7">Uncharacterized protein</fullName>
    </submittedName>
</protein>
<dbReference type="EMBL" id="HBIB01013061">
    <property type="protein sequence ID" value="CAE0246419.1"/>
    <property type="molecule type" value="Transcribed_RNA"/>
</dbReference>
<dbReference type="AlphaFoldDB" id="A0A7S3G335"/>
<sequence length="265" mass="28919">MEPSLFSEFAFTTAFCLISPLVPTVGKYVEIVFQLDSTVASMGTLFLWVILFQHLSLGSLADPFLTIGSWLVLGEKKGWTWKRALVICMGQVAGAAFAGHLMFKYAPTVLPAVAPDEFQHTVSENPFNLLSFPEVHAETELVMGILHEGALYSVLLGFMIYASWAGGYVGKALPLVVVPLVYYGGMTGPNLNPASIISYLVFGSETHKDFLHPFTHFFGDLFGATFTIGVLMLLLASPDSKEGGKNRSNKDKKNSGKRAKKAKQE</sequence>
<name>A0A7S3G335_9EUKA</name>
<feature type="region of interest" description="Disordered" evidence="5">
    <location>
        <begin position="238"/>
        <end position="265"/>
    </location>
</feature>
<organism evidence="7">
    <name type="scientific">Palpitomonas bilix</name>
    <dbReference type="NCBI Taxonomy" id="652834"/>
    <lineage>
        <taxon>Eukaryota</taxon>
        <taxon>Eukaryota incertae sedis</taxon>
    </lineage>
</organism>
<evidence type="ECO:0000256" key="3">
    <source>
        <dbReference type="ARBA" id="ARBA00022989"/>
    </source>
</evidence>
<reference evidence="7" key="1">
    <citation type="submission" date="2021-01" db="EMBL/GenBank/DDBJ databases">
        <authorList>
            <person name="Corre E."/>
            <person name="Pelletier E."/>
            <person name="Niang G."/>
            <person name="Scheremetjew M."/>
            <person name="Finn R."/>
            <person name="Kale V."/>
            <person name="Holt S."/>
            <person name="Cochrane G."/>
            <person name="Meng A."/>
            <person name="Brown T."/>
            <person name="Cohen L."/>
        </authorList>
    </citation>
    <scope>NUCLEOTIDE SEQUENCE</scope>
    <source>
        <strain evidence="7">NIES-2562</strain>
    </source>
</reference>